<dbReference type="EMBL" id="CP094358">
    <property type="protein sequence ID" value="UOB16977.1"/>
    <property type="molecule type" value="Genomic_DNA"/>
</dbReference>
<dbReference type="RefSeq" id="WP_255842235.1">
    <property type="nucleotide sequence ID" value="NZ_CP094358.1"/>
</dbReference>
<accession>A0A9E7CTW5</accession>
<feature type="modified residue" description="Phosphohistidine" evidence="1">
    <location>
        <position position="54"/>
    </location>
</feature>
<evidence type="ECO:0000313" key="4">
    <source>
        <dbReference type="Proteomes" id="UP000831290"/>
    </source>
</evidence>
<evidence type="ECO:0000256" key="1">
    <source>
        <dbReference type="PROSITE-ProRule" id="PRU00110"/>
    </source>
</evidence>
<dbReference type="Proteomes" id="UP000831290">
    <property type="component" value="Chromosome"/>
</dbReference>
<dbReference type="Gene3D" id="1.20.120.160">
    <property type="entry name" value="HPT domain"/>
    <property type="match status" value="1"/>
</dbReference>
<evidence type="ECO:0000313" key="3">
    <source>
        <dbReference type="EMBL" id="UOB16977.1"/>
    </source>
</evidence>
<gene>
    <name evidence="3" type="ORF">MQE35_14710</name>
</gene>
<evidence type="ECO:0000259" key="2">
    <source>
        <dbReference type="PROSITE" id="PS50894"/>
    </source>
</evidence>
<organism evidence="3 4">
    <name type="scientific">Abyssalbus ytuae</name>
    <dbReference type="NCBI Taxonomy" id="2926907"/>
    <lineage>
        <taxon>Bacteria</taxon>
        <taxon>Pseudomonadati</taxon>
        <taxon>Bacteroidota</taxon>
        <taxon>Flavobacteriia</taxon>
        <taxon>Flavobacteriales</taxon>
        <taxon>Flavobacteriaceae</taxon>
        <taxon>Abyssalbus</taxon>
    </lineage>
</organism>
<dbReference type="InterPro" id="IPR008207">
    <property type="entry name" value="Sig_transdc_His_kin_Hpt_dom"/>
</dbReference>
<reference evidence="3" key="1">
    <citation type="submission" date="2022-03" db="EMBL/GenBank/DDBJ databases">
        <title>Description of Abyssus ytuae gen. nov., sp. nov., a novel member of the family Flavobacteriaceae isolated from the sediment of Mariana Trench.</title>
        <authorList>
            <person name="Zhang J."/>
            <person name="Xu X."/>
        </authorList>
    </citation>
    <scope>NUCLEOTIDE SEQUENCE</scope>
    <source>
        <strain evidence="3">MT3330</strain>
    </source>
</reference>
<dbReference type="GO" id="GO:0000160">
    <property type="term" value="P:phosphorelay signal transduction system"/>
    <property type="evidence" value="ECO:0007669"/>
    <property type="project" value="InterPro"/>
</dbReference>
<dbReference type="Pfam" id="PF01627">
    <property type="entry name" value="Hpt"/>
    <property type="match status" value="1"/>
</dbReference>
<dbReference type="GO" id="GO:0004672">
    <property type="term" value="F:protein kinase activity"/>
    <property type="evidence" value="ECO:0007669"/>
    <property type="project" value="UniProtKB-ARBA"/>
</dbReference>
<proteinExistence type="predicted"/>
<protein>
    <submittedName>
        <fullName evidence="3">Hpt domain-containing protein</fullName>
    </submittedName>
</protein>
<dbReference type="InterPro" id="IPR036641">
    <property type="entry name" value="HPT_dom_sf"/>
</dbReference>
<keyword evidence="4" id="KW-1185">Reference proteome</keyword>
<keyword evidence="1" id="KW-0597">Phosphoprotein</keyword>
<dbReference type="PROSITE" id="PS50894">
    <property type="entry name" value="HPT"/>
    <property type="match status" value="1"/>
</dbReference>
<sequence>MNYTLDKVKELADGDEDFVKSVIGVFIQEVPQDVKKLKESIEEQDFLKIYQSAHKIKSNVDLFGMDEAKELILKTEAEAQGNKCIFQVESYFSQLEEIINLTIIELEVKYKG</sequence>
<dbReference type="AlphaFoldDB" id="A0A9E7CTW5"/>
<dbReference type="KEGG" id="fbm:MQE35_14710"/>
<name>A0A9E7CTW5_9FLAO</name>
<dbReference type="SUPFAM" id="SSF47226">
    <property type="entry name" value="Histidine-containing phosphotransfer domain, HPT domain"/>
    <property type="match status" value="1"/>
</dbReference>
<feature type="domain" description="HPt" evidence="2">
    <location>
        <begin position="15"/>
        <end position="112"/>
    </location>
</feature>